<evidence type="ECO:0000313" key="8">
    <source>
        <dbReference type="Proteomes" id="UP000299084"/>
    </source>
</evidence>
<comment type="caution">
    <text evidence="7">The sequence shown here is derived from an EMBL/GenBank/DDBJ whole genome shotgun (WGS) entry which is preliminary data.</text>
</comment>
<keyword evidence="1" id="KW-0297">G-protein coupled receptor</keyword>
<dbReference type="EMBL" id="JWIN03000017">
    <property type="protein sequence ID" value="KAB1264494.1"/>
    <property type="molecule type" value="Genomic_DNA"/>
</dbReference>
<sequence length="201" mass="22671">MLQANIKPPGPGYTVTRDRLFRRKPAFQLAQAIPTATRMVGRGAVSFPPHQKLSQVGNSLKMANYTSAPEDEYDVLIEDNLTNNEIEPCTSYDPKILLAQLVPHLYTTLFMVGLLDNILAVLILVKYKGLNYNLDKSVQITKIIATIHCCVNPLLYVFLDNAFREHLRRHLCCLCDDTAPQPTEEYAQDTSRGEHHLSTNM</sequence>
<keyword evidence="8" id="KW-1185">Reference proteome</keyword>
<dbReference type="GO" id="GO:0009897">
    <property type="term" value="C:external side of plasma membrane"/>
    <property type="evidence" value="ECO:0007669"/>
    <property type="project" value="TreeGrafter"/>
</dbReference>
<reference evidence="7 8" key="1">
    <citation type="journal article" date="2019" name="Mol. Ecol. Resour.">
        <title>Improving Illumina assemblies with Hi-C and long reads: an example with the North African dromedary.</title>
        <authorList>
            <person name="Elbers J.P."/>
            <person name="Rogers M.F."/>
            <person name="Perelman P.L."/>
            <person name="Proskuryakova A.A."/>
            <person name="Serdyukova N.A."/>
            <person name="Johnson W.E."/>
            <person name="Horin P."/>
            <person name="Corander J."/>
            <person name="Murphy D."/>
            <person name="Burger P.A."/>
        </authorList>
    </citation>
    <scope>NUCLEOTIDE SEQUENCE [LARGE SCALE GENOMIC DNA]</scope>
    <source>
        <strain evidence="7">Drom800</strain>
        <tissue evidence="7">Blood</tissue>
    </source>
</reference>
<evidence type="ECO:0000256" key="4">
    <source>
        <dbReference type="ARBA" id="ARBA00023180"/>
    </source>
</evidence>
<dbReference type="GO" id="GO:0007204">
    <property type="term" value="P:positive regulation of cytosolic calcium ion concentration"/>
    <property type="evidence" value="ECO:0007669"/>
    <property type="project" value="TreeGrafter"/>
</dbReference>
<dbReference type="PANTHER" id="PTHR10489:SF655">
    <property type="entry name" value="C-C CHEMOKINE RECEPTOR-LIKE 2"/>
    <property type="match status" value="1"/>
</dbReference>
<dbReference type="GO" id="GO:0016493">
    <property type="term" value="F:C-C chemokine receptor activity"/>
    <property type="evidence" value="ECO:0007669"/>
    <property type="project" value="TreeGrafter"/>
</dbReference>
<accession>A0A5N4D078</accession>
<dbReference type="PANTHER" id="PTHR10489">
    <property type="entry name" value="CELL ADHESION MOLECULE"/>
    <property type="match status" value="1"/>
</dbReference>
<organism evidence="7 8">
    <name type="scientific">Camelus dromedarius</name>
    <name type="common">Dromedary</name>
    <name type="synonym">Arabian camel</name>
    <dbReference type="NCBI Taxonomy" id="9838"/>
    <lineage>
        <taxon>Eukaryota</taxon>
        <taxon>Metazoa</taxon>
        <taxon>Chordata</taxon>
        <taxon>Craniata</taxon>
        <taxon>Vertebrata</taxon>
        <taxon>Euteleostomi</taxon>
        <taxon>Mammalia</taxon>
        <taxon>Eutheria</taxon>
        <taxon>Laurasiatheria</taxon>
        <taxon>Artiodactyla</taxon>
        <taxon>Tylopoda</taxon>
        <taxon>Camelidae</taxon>
        <taxon>Camelus</taxon>
    </lineage>
</organism>
<keyword evidence="4" id="KW-0325">Glycoprotein</keyword>
<feature type="transmembrane region" description="Helical" evidence="6">
    <location>
        <begin position="139"/>
        <end position="159"/>
    </location>
</feature>
<dbReference type="InterPro" id="IPR050119">
    <property type="entry name" value="CCR1-9-like"/>
</dbReference>
<gene>
    <name evidence="7" type="ORF">Cadr_000020251</name>
</gene>
<feature type="transmembrane region" description="Helical" evidence="6">
    <location>
        <begin position="105"/>
        <end position="127"/>
    </location>
</feature>
<dbReference type="GO" id="GO:0006955">
    <property type="term" value="P:immune response"/>
    <property type="evidence" value="ECO:0007669"/>
    <property type="project" value="TreeGrafter"/>
</dbReference>
<evidence type="ECO:0000256" key="3">
    <source>
        <dbReference type="ARBA" id="ARBA00023170"/>
    </source>
</evidence>
<keyword evidence="6" id="KW-0812">Transmembrane</keyword>
<evidence type="ECO:0000256" key="1">
    <source>
        <dbReference type="ARBA" id="ARBA00023040"/>
    </source>
</evidence>
<keyword evidence="2" id="KW-1015">Disulfide bond</keyword>
<dbReference type="GO" id="GO:0019722">
    <property type="term" value="P:calcium-mediated signaling"/>
    <property type="evidence" value="ECO:0007669"/>
    <property type="project" value="TreeGrafter"/>
</dbReference>
<keyword evidence="5" id="KW-0807">Transducer</keyword>
<protein>
    <submittedName>
        <fullName evidence="7">Chemokine C-C motif receptor-like 2</fullName>
    </submittedName>
</protein>
<dbReference type="GO" id="GO:0005737">
    <property type="term" value="C:cytoplasm"/>
    <property type="evidence" value="ECO:0007669"/>
    <property type="project" value="TreeGrafter"/>
</dbReference>
<dbReference type="SUPFAM" id="SSF81321">
    <property type="entry name" value="Family A G protein-coupled receptor-like"/>
    <property type="match status" value="1"/>
</dbReference>
<proteinExistence type="predicted"/>
<dbReference type="Gene3D" id="1.20.1070.10">
    <property type="entry name" value="Rhodopsin 7-helix transmembrane proteins"/>
    <property type="match status" value="1"/>
</dbReference>
<dbReference type="GO" id="GO:0060326">
    <property type="term" value="P:cell chemotaxis"/>
    <property type="evidence" value="ECO:0007669"/>
    <property type="project" value="TreeGrafter"/>
</dbReference>
<dbReference type="AlphaFoldDB" id="A0A5N4D078"/>
<dbReference type="GO" id="GO:0006954">
    <property type="term" value="P:inflammatory response"/>
    <property type="evidence" value="ECO:0007669"/>
    <property type="project" value="TreeGrafter"/>
</dbReference>
<evidence type="ECO:0000256" key="5">
    <source>
        <dbReference type="ARBA" id="ARBA00023224"/>
    </source>
</evidence>
<dbReference type="Proteomes" id="UP000299084">
    <property type="component" value="Unassembled WGS sequence"/>
</dbReference>
<keyword evidence="3 7" id="KW-0675">Receptor</keyword>
<dbReference type="GO" id="GO:0019957">
    <property type="term" value="F:C-C chemokine binding"/>
    <property type="evidence" value="ECO:0007669"/>
    <property type="project" value="TreeGrafter"/>
</dbReference>
<evidence type="ECO:0000313" key="7">
    <source>
        <dbReference type="EMBL" id="KAB1264494.1"/>
    </source>
</evidence>
<name>A0A5N4D078_CAMDR</name>
<keyword evidence="6" id="KW-1133">Transmembrane helix</keyword>
<evidence type="ECO:0000256" key="6">
    <source>
        <dbReference type="SAM" id="Phobius"/>
    </source>
</evidence>
<keyword evidence="6" id="KW-0472">Membrane</keyword>
<evidence type="ECO:0000256" key="2">
    <source>
        <dbReference type="ARBA" id="ARBA00023157"/>
    </source>
</evidence>